<dbReference type="PATRIC" id="fig|1653479.3.peg.1352"/>
<reference evidence="1 2" key="1">
    <citation type="journal article" date="2016" name="Genome Announc.">
        <title>Complete Genome and Plasmid Sequences for Rhodococcus fascians D188 and Draft Sequences for Rhodococcus Isolates PBTS 1 and PBTS 2.</title>
        <authorList>
            <person name="Stamler R.A."/>
            <person name="Vereecke D."/>
            <person name="Zhang Y."/>
            <person name="Schilkey F."/>
            <person name="Devitt N."/>
            <person name="Randall J.J."/>
        </authorList>
    </citation>
    <scope>NUCLEOTIDE SEQUENCE [LARGE SCALE GENOMIC DNA]</scope>
    <source>
        <strain evidence="1 2">PBTS2</strain>
    </source>
</reference>
<keyword evidence="1" id="KW-0808">Transferase</keyword>
<dbReference type="KEGG" id="rhs:A3Q41_01338"/>
<dbReference type="PANTHER" id="PTHR48098">
    <property type="entry name" value="ENTEROCHELIN ESTERASE-RELATED"/>
    <property type="match status" value="1"/>
</dbReference>
<sequence>MLGRWKSRSGDKRAGSWGRRAATSMLMAVVLPLGLAVAGGGATANAAFDGNAIDVWTDSSMGPIKSRVWRAADGNTNRVVYLLDGLRATTDISGWEHETDAGAVLASWNINVVEPVGGQSSFYSDWYAPSNFNGQKTTYKWETFLTQNLRENLRANYGFNPNRNGVIGISMGGSAALTLAAYHPDQFSYAGSLSGYLNISAPGMREAMRLALLDSGRYNIDAMWGPPWDPAWLRNDPFVFAPRLRDNGTRVWVFAGSGLPGGLDRPQSFIDYYNTANGMGLEAIALANSRAFQIRMASIGANNVTYAFPAVGTHQWGYWGEQIRVMAPDLSANIGN</sequence>
<gene>
    <name evidence="1" type="primary">fbpB_4</name>
    <name evidence="1" type="ORF">A3Q41_01338</name>
</gene>
<organism evidence="1 2">
    <name type="scientific">Rhodococcoides fascians</name>
    <name type="common">Rhodococcus fascians</name>
    <dbReference type="NCBI Taxonomy" id="1828"/>
    <lineage>
        <taxon>Bacteria</taxon>
        <taxon>Bacillati</taxon>
        <taxon>Actinomycetota</taxon>
        <taxon>Actinomycetes</taxon>
        <taxon>Mycobacteriales</taxon>
        <taxon>Nocardiaceae</taxon>
        <taxon>Rhodococcoides</taxon>
    </lineage>
</organism>
<dbReference type="AlphaFoldDB" id="A0A143QIM5"/>
<accession>A0A143QIM5</accession>
<dbReference type="Pfam" id="PF00756">
    <property type="entry name" value="Esterase"/>
    <property type="match status" value="1"/>
</dbReference>
<dbReference type="InterPro" id="IPR000801">
    <property type="entry name" value="Esterase-like"/>
</dbReference>
<evidence type="ECO:0000313" key="1">
    <source>
        <dbReference type="EMBL" id="AMY22646.1"/>
    </source>
</evidence>
<dbReference type="SUPFAM" id="SSF53474">
    <property type="entry name" value="alpha/beta-Hydrolases"/>
    <property type="match status" value="1"/>
</dbReference>
<dbReference type="Proteomes" id="UP000076038">
    <property type="component" value="Chromosome"/>
</dbReference>
<dbReference type="GeneID" id="93551374"/>
<dbReference type="InterPro" id="IPR029058">
    <property type="entry name" value="AB_hydrolase_fold"/>
</dbReference>
<evidence type="ECO:0000313" key="2">
    <source>
        <dbReference type="Proteomes" id="UP000076038"/>
    </source>
</evidence>
<keyword evidence="1" id="KW-0012">Acyltransferase</keyword>
<dbReference type="EC" id="2.3.1.122" evidence="1"/>
<dbReference type="EMBL" id="CP015220">
    <property type="protein sequence ID" value="AMY22646.1"/>
    <property type="molecule type" value="Genomic_DNA"/>
</dbReference>
<dbReference type="Gene3D" id="3.40.50.1820">
    <property type="entry name" value="alpha/beta hydrolase"/>
    <property type="match status" value="1"/>
</dbReference>
<proteinExistence type="predicted"/>
<keyword evidence="2" id="KW-1185">Reference proteome</keyword>
<name>A0A143QIM5_RHOFA</name>
<reference evidence="2" key="2">
    <citation type="submission" date="2016-04" db="EMBL/GenBank/DDBJ databases">
        <title>Complete Genome and Plasmid Sequences for Rhodococcus fascians D188 and Draft Sequences for Rhodococcus spp. Isolates PBTS 1 and PBTS 2.</title>
        <authorList>
            <person name="Stamer R."/>
            <person name="Vereecke D."/>
            <person name="Zhang Y."/>
            <person name="Schilkey F."/>
            <person name="Devitt N."/>
            <person name="Randall J."/>
        </authorList>
    </citation>
    <scope>NUCLEOTIDE SEQUENCE [LARGE SCALE GENOMIC DNA]</scope>
    <source>
        <strain evidence="2">PBTS2</strain>
    </source>
</reference>
<dbReference type="PANTHER" id="PTHR48098:SF1">
    <property type="entry name" value="DIACYLGLYCEROL ACYLTRANSFERASE_MYCOLYLTRANSFERASE AG85A"/>
    <property type="match status" value="1"/>
</dbReference>
<dbReference type="InterPro" id="IPR050583">
    <property type="entry name" value="Mycobacterial_A85_antigen"/>
</dbReference>
<dbReference type="GO" id="GO:0050348">
    <property type="term" value="F:trehalose O-mycolyltransferase activity"/>
    <property type="evidence" value="ECO:0007669"/>
    <property type="project" value="UniProtKB-EC"/>
</dbReference>
<dbReference type="RefSeq" id="WP_174557192.1">
    <property type="nucleotide sequence ID" value="NZ_CAKKLU010000001.1"/>
</dbReference>
<protein>
    <submittedName>
        <fullName evidence="1">Diacylglycerol acyltransferase/mycolyltransferase Ag85B</fullName>
        <ecNumber evidence="1">2.3.1.122</ecNumber>
    </submittedName>
</protein>